<feature type="region of interest" description="Disordered" evidence="5">
    <location>
        <begin position="42"/>
        <end position="84"/>
    </location>
</feature>
<dbReference type="OrthoDB" id="127203at2759"/>
<proteinExistence type="inferred from homology"/>
<dbReference type="EMBL" id="BSXW01012432">
    <property type="protein sequence ID" value="GMF64797.1"/>
    <property type="molecule type" value="Genomic_DNA"/>
</dbReference>
<comment type="caution">
    <text evidence="6">The sequence shown here is derived from an EMBL/GenBank/DDBJ whole genome shotgun (WGS) entry which is preliminary data.</text>
</comment>
<reference evidence="6" key="1">
    <citation type="submission" date="2023-04" db="EMBL/GenBank/DDBJ databases">
        <title>Phytophthora lilii NBRC 32176.</title>
        <authorList>
            <person name="Ichikawa N."/>
            <person name="Sato H."/>
            <person name="Tonouchi N."/>
        </authorList>
    </citation>
    <scope>NUCLEOTIDE SEQUENCE</scope>
    <source>
        <strain evidence="6">NBRC 32176</strain>
    </source>
</reference>
<gene>
    <name evidence="6" type="ORF">Plil01_001756100</name>
</gene>
<protein>
    <submittedName>
        <fullName evidence="6">Unnamed protein product</fullName>
    </submittedName>
</protein>
<comment type="similarity">
    <text evidence="2">Belongs to the Necrosis inducing protein (NPP1) family.</text>
</comment>
<evidence type="ECO:0000256" key="4">
    <source>
        <dbReference type="ARBA" id="ARBA00023026"/>
    </source>
</evidence>
<feature type="compositionally biased region" description="Polar residues" evidence="5">
    <location>
        <begin position="43"/>
        <end position="53"/>
    </location>
</feature>
<evidence type="ECO:0000313" key="6">
    <source>
        <dbReference type="EMBL" id="GMF64797.1"/>
    </source>
</evidence>
<feature type="region of interest" description="Disordered" evidence="5">
    <location>
        <begin position="1"/>
        <end position="27"/>
    </location>
</feature>
<evidence type="ECO:0000256" key="3">
    <source>
        <dbReference type="ARBA" id="ARBA00022525"/>
    </source>
</evidence>
<evidence type="ECO:0000256" key="5">
    <source>
        <dbReference type="SAM" id="MobiDB-lite"/>
    </source>
</evidence>
<name>A0A9W6YDK3_9STRA</name>
<evidence type="ECO:0000256" key="1">
    <source>
        <dbReference type="ARBA" id="ARBA00004613"/>
    </source>
</evidence>
<comment type="subcellular location">
    <subcellularLocation>
        <location evidence="1">Secreted</location>
    </subcellularLocation>
</comment>
<dbReference type="GO" id="GO:0005576">
    <property type="term" value="C:extracellular region"/>
    <property type="evidence" value="ECO:0007669"/>
    <property type="project" value="UniProtKB-SubCell"/>
</dbReference>
<dbReference type="PANTHER" id="PTHR33657:SF8">
    <property type="entry name" value="DOMAIN PROTEIN, PUTATIVE (AFU_ORTHOLOGUE AFUA_5G00600)-RELATED"/>
    <property type="match status" value="1"/>
</dbReference>
<evidence type="ECO:0000256" key="2">
    <source>
        <dbReference type="ARBA" id="ARBA00009520"/>
    </source>
</evidence>
<dbReference type="InterPro" id="IPR008701">
    <property type="entry name" value="NPP1"/>
</dbReference>
<keyword evidence="4" id="KW-0843">Virulence</keyword>
<organism evidence="6 7">
    <name type="scientific">Phytophthora lilii</name>
    <dbReference type="NCBI Taxonomy" id="2077276"/>
    <lineage>
        <taxon>Eukaryota</taxon>
        <taxon>Sar</taxon>
        <taxon>Stramenopiles</taxon>
        <taxon>Oomycota</taxon>
        <taxon>Peronosporomycetes</taxon>
        <taxon>Peronosporales</taxon>
        <taxon>Peronosporaceae</taxon>
        <taxon>Phytophthora</taxon>
    </lineage>
</organism>
<keyword evidence="3" id="KW-0964">Secreted</keyword>
<sequence>MQDTAQTQGSLDATHSVSEDNNITPTPTIKFLNISKTLRTRSPVVTVNKTVMPTRQDPRATEPPTPEPAFLPTPTPTLAPIPAPTLETPWVTIMLDHDQVQPFKQPEPVTISEKAGVKFKPQIHITNGCHPYRSSKLAW</sequence>
<dbReference type="Proteomes" id="UP001165083">
    <property type="component" value="Unassembled WGS sequence"/>
</dbReference>
<dbReference type="AlphaFoldDB" id="A0A9W6YDK3"/>
<evidence type="ECO:0000313" key="7">
    <source>
        <dbReference type="Proteomes" id="UP001165083"/>
    </source>
</evidence>
<feature type="compositionally biased region" description="Pro residues" evidence="5">
    <location>
        <begin position="61"/>
        <end position="83"/>
    </location>
</feature>
<accession>A0A9W6YDK3</accession>
<dbReference type="PANTHER" id="PTHR33657">
    <property type="entry name" value="DOMAIN PROTEIN, PUTATIVE (AFU_ORTHOLOGUE AFUA_5G00600)-RELATED"/>
    <property type="match status" value="1"/>
</dbReference>
<keyword evidence="7" id="KW-1185">Reference proteome</keyword>